<evidence type="ECO:0008006" key="3">
    <source>
        <dbReference type="Google" id="ProtNLM"/>
    </source>
</evidence>
<dbReference type="Proteomes" id="UP000029857">
    <property type="component" value="Unassembled WGS sequence"/>
</dbReference>
<sequence>MIIKGIYTDTKGNITKTKPKNKESTHKYFNDKSPNIMYANPKHLGAGILSGSVAGIETDENGNIVGFNPQNFVLGLLGGAAGSKAISSGYKRFLEKKPQRIIPLINKQKYTEPRFEVTKELEKTYRNAQVKPNEKIKDTLGLSGVVKGDFVKLAQKHPEYFANPQEAKDLCDYVFENAFIGLQASDKKQALIIAKLQDSNNDYGSVAFRIQNINGEHRIRSVILMEQKQVDLKIQNAKKLGEPIFHFW</sequence>
<gene>
    <name evidence="1" type="ORF">LS79_008335</name>
</gene>
<reference evidence="1 2" key="1">
    <citation type="journal article" date="2014" name="Genome Announc.">
        <title>Draft genome sequences of eight enterohepatic helicobacter species isolated from both laboratory and wild rodents.</title>
        <authorList>
            <person name="Sheh A."/>
            <person name="Shen Z."/>
            <person name="Fox J.G."/>
        </authorList>
    </citation>
    <scope>NUCLEOTIDE SEQUENCE [LARGE SCALE GENOMIC DNA]</scope>
    <source>
        <strain evidence="1 2">ATCC 49320</strain>
    </source>
</reference>
<dbReference type="EMBL" id="JRPJ02000033">
    <property type="protein sequence ID" value="TLE09274.1"/>
    <property type="molecule type" value="Genomic_DNA"/>
</dbReference>
<name>A0A4V6I5T5_9HELI</name>
<dbReference type="AlphaFoldDB" id="A0A4V6I5T5"/>
<protein>
    <recommendedName>
        <fullName evidence="3">Phage-Barnase-EndoU-ColicinE5/D-RelE like nuclease 3 domain-containing protein</fullName>
    </recommendedName>
</protein>
<evidence type="ECO:0000313" key="1">
    <source>
        <dbReference type="EMBL" id="TLE09274.1"/>
    </source>
</evidence>
<comment type="caution">
    <text evidence="1">The sequence shown here is derived from an EMBL/GenBank/DDBJ whole genome shotgun (WGS) entry which is preliminary data.</text>
</comment>
<accession>A0A4V6I5T5</accession>
<organism evidence="1 2">
    <name type="scientific">Helicobacter bilis</name>
    <dbReference type="NCBI Taxonomy" id="37372"/>
    <lineage>
        <taxon>Bacteria</taxon>
        <taxon>Pseudomonadati</taxon>
        <taxon>Campylobacterota</taxon>
        <taxon>Epsilonproteobacteria</taxon>
        <taxon>Campylobacterales</taxon>
        <taxon>Helicobacteraceae</taxon>
        <taxon>Helicobacter</taxon>
    </lineage>
</organism>
<evidence type="ECO:0000313" key="2">
    <source>
        <dbReference type="Proteomes" id="UP000029857"/>
    </source>
</evidence>
<proteinExistence type="predicted"/>
<dbReference type="RefSeq" id="WP_138196250.1">
    <property type="nucleotide sequence ID" value="NZ_JRPJ02000033.1"/>
</dbReference>